<keyword evidence="4 8" id="KW-0479">Metal-binding</keyword>
<accession>A0A9N9RZ17</accession>
<dbReference type="OrthoDB" id="1470350at2759"/>
<organism evidence="10 11">
    <name type="scientific">Chironomus riparius</name>
    <dbReference type="NCBI Taxonomy" id="315576"/>
    <lineage>
        <taxon>Eukaryota</taxon>
        <taxon>Metazoa</taxon>
        <taxon>Ecdysozoa</taxon>
        <taxon>Arthropoda</taxon>
        <taxon>Hexapoda</taxon>
        <taxon>Insecta</taxon>
        <taxon>Pterygota</taxon>
        <taxon>Neoptera</taxon>
        <taxon>Endopterygota</taxon>
        <taxon>Diptera</taxon>
        <taxon>Nematocera</taxon>
        <taxon>Chironomoidea</taxon>
        <taxon>Chironomidae</taxon>
        <taxon>Chironominae</taxon>
        <taxon>Chironomus</taxon>
    </lineage>
</organism>
<evidence type="ECO:0008006" key="12">
    <source>
        <dbReference type="Google" id="ProtNLM"/>
    </source>
</evidence>
<dbReference type="InterPro" id="IPR001128">
    <property type="entry name" value="Cyt_P450"/>
</dbReference>
<comment type="similarity">
    <text evidence="2 9">Belongs to the cytochrome P450 family.</text>
</comment>
<proteinExistence type="inferred from homology"/>
<dbReference type="InterPro" id="IPR017972">
    <property type="entry name" value="Cyt_P450_CS"/>
</dbReference>
<dbReference type="PROSITE" id="PS00086">
    <property type="entry name" value="CYTOCHROME_P450"/>
    <property type="match status" value="1"/>
</dbReference>
<name>A0A9N9RZ17_9DIPT</name>
<dbReference type="PANTHER" id="PTHR24291:SF201">
    <property type="entry name" value="CYTOCHROME P450, FAMILY 4, SUBFAMILY B, POLYPEPTIDE 7"/>
    <property type="match status" value="1"/>
</dbReference>
<evidence type="ECO:0000256" key="2">
    <source>
        <dbReference type="ARBA" id="ARBA00010617"/>
    </source>
</evidence>
<comment type="cofactor">
    <cofactor evidence="1 8">
        <name>heme</name>
        <dbReference type="ChEBI" id="CHEBI:30413"/>
    </cofactor>
</comment>
<reference evidence="10" key="1">
    <citation type="submission" date="2022-01" db="EMBL/GenBank/DDBJ databases">
        <authorList>
            <person name="King R."/>
        </authorList>
    </citation>
    <scope>NUCLEOTIDE SEQUENCE</scope>
</reference>
<keyword evidence="7 9" id="KW-0503">Monooxygenase</keyword>
<evidence type="ECO:0000256" key="8">
    <source>
        <dbReference type="PIRSR" id="PIRSR602401-1"/>
    </source>
</evidence>
<sequence length="497" mass="57339">MGVVFVFLVFLAIFTGLMCLARNYRKIMLNIPAPEALPIIGHAHLMIGLNNEEQLKLITELCFLYPNLVKIWFFHIMGIIVNNPELIQKVFNAEVCMEKPYIAYRLFNLDNGLLSARYSRWKHDRRFFNNSFKLSTLQTFIPIFIETADKLTSEITGYVDGNPFNILDHTIRCTLKMICSTSLGMKISDAENDETFNKVFHAVEYTSESAALLQNKPLIYPDTIYKITPRYFENEKQGQFLADFHQRIIDERRAILRNNNNKTDGVSGDSSDPGYSIFIDHILNNEGMFTDQEIRDHIITVLSAGYETSATATAHCILLLAQHQNVQNKLVEEINEVFGADEEINLESLSKLQYMERVIKETLRIAPVGPVIFRETMADFELEKGLIIPKGTTFILNIYALHRRKDIWGEKAEIFDPDNFLPENVAKRHPCSFIPFSTGRRNCIGHRYAMISMKIILTKLLRNFKFSTDLKYEDMRFKAVLTLKLCTEHLVSISNRY</sequence>
<evidence type="ECO:0000256" key="9">
    <source>
        <dbReference type="RuleBase" id="RU000461"/>
    </source>
</evidence>
<dbReference type="GO" id="GO:0005506">
    <property type="term" value="F:iron ion binding"/>
    <property type="evidence" value="ECO:0007669"/>
    <property type="project" value="InterPro"/>
</dbReference>
<reference evidence="10" key="2">
    <citation type="submission" date="2022-10" db="EMBL/GenBank/DDBJ databases">
        <authorList>
            <consortium name="ENA_rothamsted_submissions"/>
            <consortium name="culmorum"/>
            <person name="King R."/>
        </authorList>
    </citation>
    <scope>NUCLEOTIDE SEQUENCE</scope>
</reference>
<evidence type="ECO:0000256" key="5">
    <source>
        <dbReference type="ARBA" id="ARBA00023002"/>
    </source>
</evidence>
<keyword evidence="6 8" id="KW-0408">Iron</keyword>
<evidence type="ECO:0000256" key="1">
    <source>
        <dbReference type="ARBA" id="ARBA00001971"/>
    </source>
</evidence>
<evidence type="ECO:0000313" key="10">
    <source>
        <dbReference type="EMBL" id="CAG9806722.1"/>
    </source>
</evidence>
<dbReference type="Pfam" id="PF00067">
    <property type="entry name" value="p450"/>
    <property type="match status" value="1"/>
</dbReference>
<dbReference type="PANTHER" id="PTHR24291">
    <property type="entry name" value="CYTOCHROME P450 FAMILY 4"/>
    <property type="match status" value="1"/>
</dbReference>
<dbReference type="GO" id="GO:0020037">
    <property type="term" value="F:heme binding"/>
    <property type="evidence" value="ECO:0007669"/>
    <property type="project" value="InterPro"/>
</dbReference>
<keyword evidence="3 8" id="KW-0349">Heme</keyword>
<dbReference type="InterPro" id="IPR036396">
    <property type="entry name" value="Cyt_P450_sf"/>
</dbReference>
<dbReference type="Proteomes" id="UP001153620">
    <property type="component" value="Chromosome 3"/>
</dbReference>
<evidence type="ECO:0000313" key="11">
    <source>
        <dbReference type="Proteomes" id="UP001153620"/>
    </source>
</evidence>
<dbReference type="AlphaFoldDB" id="A0A9N9RZ17"/>
<dbReference type="Gene3D" id="1.10.630.10">
    <property type="entry name" value="Cytochrome P450"/>
    <property type="match status" value="1"/>
</dbReference>
<keyword evidence="5 9" id="KW-0560">Oxidoreductase</keyword>
<evidence type="ECO:0000256" key="6">
    <source>
        <dbReference type="ARBA" id="ARBA00023004"/>
    </source>
</evidence>
<evidence type="ECO:0000256" key="7">
    <source>
        <dbReference type="ARBA" id="ARBA00023033"/>
    </source>
</evidence>
<dbReference type="GO" id="GO:0004497">
    <property type="term" value="F:monooxygenase activity"/>
    <property type="evidence" value="ECO:0007669"/>
    <property type="project" value="UniProtKB-KW"/>
</dbReference>
<gene>
    <name evidence="10" type="ORF">CHIRRI_LOCUS9576</name>
</gene>
<dbReference type="EMBL" id="OU895879">
    <property type="protein sequence ID" value="CAG9806722.1"/>
    <property type="molecule type" value="Genomic_DNA"/>
</dbReference>
<dbReference type="PRINTS" id="PR00385">
    <property type="entry name" value="P450"/>
</dbReference>
<feature type="binding site" description="axial binding residue" evidence="8">
    <location>
        <position position="443"/>
    </location>
    <ligand>
        <name>heme</name>
        <dbReference type="ChEBI" id="CHEBI:30413"/>
    </ligand>
    <ligandPart>
        <name>Fe</name>
        <dbReference type="ChEBI" id="CHEBI:18248"/>
    </ligandPart>
</feature>
<keyword evidence="11" id="KW-1185">Reference proteome</keyword>
<dbReference type="InterPro" id="IPR050196">
    <property type="entry name" value="Cytochrome_P450_Monoox"/>
</dbReference>
<dbReference type="SUPFAM" id="SSF48264">
    <property type="entry name" value="Cytochrome P450"/>
    <property type="match status" value="1"/>
</dbReference>
<dbReference type="InterPro" id="IPR002401">
    <property type="entry name" value="Cyt_P450_E_grp-I"/>
</dbReference>
<dbReference type="GO" id="GO:0016705">
    <property type="term" value="F:oxidoreductase activity, acting on paired donors, with incorporation or reduction of molecular oxygen"/>
    <property type="evidence" value="ECO:0007669"/>
    <property type="project" value="InterPro"/>
</dbReference>
<dbReference type="PRINTS" id="PR00463">
    <property type="entry name" value="EP450I"/>
</dbReference>
<evidence type="ECO:0000256" key="4">
    <source>
        <dbReference type="ARBA" id="ARBA00022723"/>
    </source>
</evidence>
<evidence type="ECO:0000256" key="3">
    <source>
        <dbReference type="ARBA" id="ARBA00022617"/>
    </source>
</evidence>
<protein>
    <recommendedName>
        <fullName evidence="12">Cytochrome P450</fullName>
    </recommendedName>
</protein>